<dbReference type="Gene3D" id="1.20.1530.20">
    <property type="match status" value="1"/>
</dbReference>
<dbReference type="InterPro" id="IPR038770">
    <property type="entry name" value="Na+/solute_symporter_sf"/>
</dbReference>
<evidence type="ECO:0000256" key="2">
    <source>
        <dbReference type="ARBA" id="ARBA00022692"/>
    </source>
</evidence>
<feature type="transmembrane region" description="Helical" evidence="5">
    <location>
        <begin position="123"/>
        <end position="141"/>
    </location>
</feature>
<protein>
    <submittedName>
        <fullName evidence="6">Sodium-dependent transporter</fullName>
    </submittedName>
</protein>
<keyword evidence="4 5" id="KW-0472">Membrane</keyword>
<feature type="transmembrane region" description="Helical" evidence="5">
    <location>
        <begin position="87"/>
        <end position="111"/>
    </location>
</feature>
<dbReference type="Pfam" id="PF01758">
    <property type="entry name" value="SBF"/>
    <property type="match status" value="1"/>
</dbReference>
<evidence type="ECO:0000256" key="4">
    <source>
        <dbReference type="ARBA" id="ARBA00023136"/>
    </source>
</evidence>
<dbReference type="PANTHER" id="PTHR10361">
    <property type="entry name" value="SODIUM-BILE ACID COTRANSPORTER"/>
    <property type="match status" value="1"/>
</dbReference>
<sequence>MPLLALIMFAMGVTLKVADFKRVMTQPLVVVIGMVLQFGLMPLLAWLIATLLELEPMIAVGLILVGACSGGTASNVMTYLAGGNVALSITMTAVSTLLAVFMTPWLSWLYIDTVIDVPIWAMFKSILLLVILPVAAGVFFNRVLSRFIRPILTVCPMIAVLAIVFIIAIVVALNHSRMAELSWLIVLAVALHNVSGLALGYWVARLVGYSSVIARTVAIEVGMQNSGLAVALALNFFTPLAALPGAIFSIWHNISGSMFATFWQWRDRSHGHDNRD</sequence>
<reference evidence="6 7" key="1">
    <citation type="submission" date="2014-09" db="EMBL/GenBank/DDBJ databases">
        <authorList>
            <person name="Grob C."/>
            <person name="Taubert M."/>
            <person name="Howat A.M."/>
            <person name="Burns O.J."/>
            <person name="Dixon J.L."/>
            <person name="Chen Y."/>
            <person name="Murrell J.C."/>
        </authorList>
    </citation>
    <scope>NUCLEOTIDE SEQUENCE [LARGE SCALE GENOMIC DNA]</scope>
    <source>
        <strain evidence="6">L4</strain>
    </source>
</reference>
<dbReference type="InterPro" id="IPR002657">
    <property type="entry name" value="BilAc:Na_symport/Acr3"/>
</dbReference>
<evidence type="ECO:0000256" key="3">
    <source>
        <dbReference type="ARBA" id="ARBA00022989"/>
    </source>
</evidence>
<proteinExistence type="predicted"/>
<keyword evidence="2 5" id="KW-0812">Transmembrane</keyword>
<dbReference type="AlphaFoldDB" id="A0A0A0BJ19"/>
<feature type="transmembrane region" description="Helical" evidence="5">
    <location>
        <begin position="147"/>
        <end position="171"/>
    </location>
</feature>
<dbReference type="EMBL" id="JRQD01000001">
    <property type="protein sequence ID" value="KGM07855.1"/>
    <property type="molecule type" value="Genomic_DNA"/>
</dbReference>
<dbReference type="Proteomes" id="UP000029999">
    <property type="component" value="Unassembled WGS sequence"/>
</dbReference>
<evidence type="ECO:0000313" key="7">
    <source>
        <dbReference type="Proteomes" id="UP000029999"/>
    </source>
</evidence>
<keyword evidence="3 5" id="KW-1133">Transmembrane helix</keyword>
<dbReference type="STRING" id="392484.LP43_0272"/>
<feature type="transmembrane region" description="Helical" evidence="5">
    <location>
        <begin position="183"/>
        <end position="204"/>
    </location>
</feature>
<evidence type="ECO:0000313" key="6">
    <source>
        <dbReference type="EMBL" id="KGM07855.1"/>
    </source>
</evidence>
<evidence type="ECO:0000256" key="5">
    <source>
        <dbReference type="SAM" id="Phobius"/>
    </source>
</evidence>
<gene>
    <name evidence="6" type="ORF">LP43_0272</name>
</gene>
<dbReference type="PANTHER" id="PTHR10361:SF28">
    <property type="entry name" value="P3 PROTEIN-RELATED"/>
    <property type="match status" value="1"/>
</dbReference>
<evidence type="ECO:0000256" key="1">
    <source>
        <dbReference type="ARBA" id="ARBA00004141"/>
    </source>
</evidence>
<accession>A0A0A0BJ19</accession>
<name>A0A0A0BJ19_9GAMM</name>
<feature type="transmembrane region" description="Helical" evidence="5">
    <location>
        <begin position="28"/>
        <end position="52"/>
    </location>
</feature>
<feature type="transmembrane region" description="Helical" evidence="5">
    <location>
        <begin position="59"/>
        <end position="81"/>
    </location>
</feature>
<organism evidence="6 7">
    <name type="scientific">Methylophaga thiooxydans</name>
    <dbReference type="NCBI Taxonomy" id="392484"/>
    <lineage>
        <taxon>Bacteria</taxon>
        <taxon>Pseudomonadati</taxon>
        <taxon>Pseudomonadota</taxon>
        <taxon>Gammaproteobacteria</taxon>
        <taxon>Thiotrichales</taxon>
        <taxon>Piscirickettsiaceae</taxon>
        <taxon>Methylophaga</taxon>
    </lineage>
</organism>
<comment type="caution">
    <text evidence="6">The sequence shown here is derived from an EMBL/GenBank/DDBJ whole genome shotgun (WGS) entry which is preliminary data.</text>
</comment>
<dbReference type="InterPro" id="IPR004710">
    <property type="entry name" value="Bilac:Na_transpt"/>
</dbReference>
<comment type="subcellular location">
    <subcellularLocation>
        <location evidence="1">Membrane</location>
        <topology evidence="1">Multi-pass membrane protein</topology>
    </subcellularLocation>
</comment>
<dbReference type="GO" id="GO:0016020">
    <property type="term" value="C:membrane"/>
    <property type="evidence" value="ECO:0007669"/>
    <property type="project" value="UniProtKB-SubCell"/>
</dbReference>
<feature type="transmembrane region" description="Helical" evidence="5">
    <location>
        <begin position="228"/>
        <end position="251"/>
    </location>
</feature>